<dbReference type="Proteomes" id="UP000243588">
    <property type="component" value="Unassembled WGS sequence"/>
</dbReference>
<keyword evidence="2" id="KW-1185">Reference proteome</keyword>
<dbReference type="EMBL" id="FNDQ01000002">
    <property type="protein sequence ID" value="SDH35321.1"/>
    <property type="molecule type" value="Genomic_DNA"/>
</dbReference>
<name>A0A1G8BQA0_9FLAO</name>
<dbReference type="RefSeq" id="WP_090405335.1">
    <property type="nucleotide sequence ID" value="NZ_FNDQ01000002.1"/>
</dbReference>
<reference evidence="2" key="1">
    <citation type="submission" date="2016-10" db="EMBL/GenBank/DDBJ databases">
        <authorList>
            <person name="Varghese N."/>
            <person name="Submissions S."/>
        </authorList>
    </citation>
    <scope>NUCLEOTIDE SEQUENCE [LARGE SCALE GENOMIC DNA]</scope>
    <source>
        <strain evidence="2">DSM 23313</strain>
    </source>
</reference>
<evidence type="ECO:0000313" key="1">
    <source>
        <dbReference type="EMBL" id="SDH35321.1"/>
    </source>
</evidence>
<dbReference type="AlphaFoldDB" id="A0A1G8BQA0"/>
<proteinExistence type="predicted"/>
<protein>
    <submittedName>
        <fullName evidence="1">Uncharacterized protein</fullName>
    </submittedName>
</protein>
<evidence type="ECO:0000313" key="2">
    <source>
        <dbReference type="Proteomes" id="UP000243588"/>
    </source>
</evidence>
<gene>
    <name evidence="1" type="ORF">SAMN05421818_102181</name>
</gene>
<sequence>MKKVGLGLLTFALCVASCQDKKVEVPAVEEATVESIQETVETKELKLSGETMDTYMDSEDAMMNSLVEKDQLRLQKAIQIIGNMNIFYTEDEGIDNYKTDAAFLKIVGGKTFKQVCDTAEGYLKAEQKEELDRIHNLLGTIKDPKAASEVDKYNEAQQNLKEANQMPITLDNYTYNEECFL</sequence>
<organism evidence="1 2">
    <name type="scientific">Myroides phaeus</name>
    <dbReference type="NCBI Taxonomy" id="702745"/>
    <lineage>
        <taxon>Bacteria</taxon>
        <taxon>Pseudomonadati</taxon>
        <taxon>Bacteroidota</taxon>
        <taxon>Flavobacteriia</taxon>
        <taxon>Flavobacteriales</taxon>
        <taxon>Flavobacteriaceae</taxon>
        <taxon>Myroides</taxon>
    </lineage>
</organism>
<accession>A0A1G8BQA0</accession>